<dbReference type="EMBL" id="JABANM010007233">
    <property type="protein sequence ID" value="KAF4744600.1"/>
    <property type="molecule type" value="Genomic_DNA"/>
</dbReference>
<feature type="compositionally biased region" description="Basic residues" evidence="1">
    <location>
        <begin position="208"/>
        <end position="231"/>
    </location>
</feature>
<dbReference type="Proteomes" id="UP000574390">
    <property type="component" value="Unassembled WGS sequence"/>
</dbReference>
<gene>
    <name evidence="2" type="ORF">FOZ62_009451</name>
</gene>
<feature type="region of interest" description="Disordered" evidence="1">
    <location>
        <begin position="159"/>
        <end position="279"/>
    </location>
</feature>
<evidence type="ECO:0000313" key="2">
    <source>
        <dbReference type="EMBL" id="KAF4744600.1"/>
    </source>
</evidence>
<comment type="caution">
    <text evidence="2">The sequence shown here is derived from an EMBL/GenBank/DDBJ whole genome shotgun (WGS) entry which is preliminary data.</text>
</comment>
<name>A0A7J6TJR3_PEROL</name>
<protein>
    <submittedName>
        <fullName evidence="2">Uncharacterized protein</fullName>
    </submittedName>
</protein>
<evidence type="ECO:0000313" key="3">
    <source>
        <dbReference type="Proteomes" id="UP000574390"/>
    </source>
</evidence>
<dbReference type="AlphaFoldDB" id="A0A7J6TJR3"/>
<reference evidence="2 3" key="1">
    <citation type="submission" date="2020-04" db="EMBL/GenBank/DDBJ databases">
        <title>Perkinsus olseni comparative genomics.</title>
        <authorList>
            <person name="Bogema D.R."/>
        </authorList>
    </citation>
    <scope>NUCLEOTIDE SEQUENCE [LARGE SCALE GENOMIC DNA]</scope>
    <source>
        <strain evidence="2">ATCC PRA-205</strain>
    </source>
</reference>
<organism evidence="2 3">
    <name type="scientific">Perkinsus olseni</name>
    <name type="common">Perkinsus atlanticus</name>
    <dbReference type="NCBI Taxonomy" id="32597"/>
    <lineage>
        <taxon>Eukaryota</taxon>
        <taxon>Sar</taxon>
        <taxon>Alveolata</taxon>
        <taxon>Perkinsozoa</taxon>
        <taxon>Perkinsea</taxon>
        <taxon>Perkinsida</taxon>
        <taxon>Perkinsidae</taxon>
        <taxon>Perkinsus</taxon>
    </lineage>
</organism>
<feature type="region of interest" description="Disordered" evidence="1">
    <location>
        <begin position="63"/>
        <end position="86"/>
    </location>
</feature>
<feature type="compositionally biased region" description="Basic and acidic residues" evidence="1">
    <location>
        <begin position="232"/>
        <end position="244"/>
    </location>
</feature>
<sequence>MSDDISIPLMAVQECSAAAPTLDSADFAEVEFIDAIEDGSMDDGSPTVDASIITSPMLSVAGLEEHDPSSSGAQPSALKDEPFAETSPVVIDEDLQPDEAVEDLDALQARLLRDGCKSPWRIPDGVFSDPLERLIQRNIQRFDLPPGVYGRASSVAELAPIESVEPSLGDNRRSPSGDAEVAPDPSQPSGSGLFGEGSVGTVMSPAKREKRRRKKKQKSEKREHRRSGKLRKMAERSGRGDIASKSRASAKRRKISLEEDVESPLHASRQAPPKPMELDLDEGVEEFHIPKW</sequence>
<evidence type="ECO:0000256" key="1">
    <source>
        <dbReference type="SAM" id="MobiDB-lite"/>
    </source>
</evidence>
<proteinExistence type="predicted"/>
<accession>A0A7J6TJR3</accession>
<feature type="non-terminal residue" evidence="2">
    <location>
        <position position="1"/>
    </location>
</feature>